<feature type="transmembrane region" description="Helical" evidence="2">
    <location>
        <begin position="682"/>
        <end position="702"/>
    </location>
</feature>
<sequence>MSSPRNSRHHRPQQHRSRSQPRAVSARSLPSTIEDNSLFSTQNSQGLLDARNRTGTKMPSTILRTDMAAVASRLEKANWTSSSTAAFTSRMPPYIGGSLEQKQHARVRYKVDVLPNLPPTEVFSESPVIKRGPATSLVKVDPKTAFTERISRDIAIQVEEPPKTHDSPKKPDPPDFRNASFNDDLGVWSGGNVLQARMEVKDILSVTTKIQDDKTKSLLHHTRIDSDCAENIFLNFIPQCLLNEKPIQIVLTLTVSDEPANWMKKTLEKLSKSLSSLVGENFLSLSLDNFILLIKFENLPPPEAVWLLDALGMLRPKCFDIKPNALAHIFERTDYTGSTDILQTFVFVRSSPHCQVDPLDMLTKRLCPNFVISVPNGTLVHKDVLIRLISALQFNSSLDAAVSPTCPISVSGSLMTTPMTGSHIFGYGVADELVDSGCRKHIRPHYSKLAIVRVVRQSPCFWRTSCVNEVATALQNPRSAEEVLSSERNAKARQWASIYSRWRHFAPDELVILVMLTIESLLWMFNLTVFAACIRVATISRSQLDIFLFQVIFLSLCGMQVPLVISPSRFSFGKSCLLATMLITPTVVSVLIIHYILGRGDLIAPISTLLESGDIFTFTQESGDLIWIACLTVSIIICVIAAIMGGRIYCIMTLPHELLSFPGRYLIAVPYSIGTMAEHSRMVYAATWLTANSIGALCVFYIDIQTLHLCFSASGALLLLSATYKALKSILLSLYMLLYNAIRRCTHSSKGKNTSSDLQGVNVDKNDRKLALSDCDTGPEKSNKSRTKEKTNI</sequence>
<feature type="region of interest" description="Disordered" evidence="1">
    <location>
        <begin position="152"/>
        <end position="181"/>
    </location>
</feature>
<protein>
    <submittedName>
        <fullName evidence="3">Uncharacterized protein</fullName>
    </submittedName>
</protein>
<keyword evidence="2" id="KW-0472">Membrane</keyword>
<feature type="transmembrane region" description="Helical" evidence="2">
    <location>
        <begin position="577"/>
        <end position="597"/>
    </location>
</feature>
<feature type="transmembrane region" description="Helical" evidence="2">
    <location>
        <begin position="722"/>
        <end position="742"/>
    </location>
</feature>
<accession>A0A0H5QZ43</accession>
<feature type="compositionally biased region" description="Basic and acidic residues" evidence="1">
    <location>
        <begin position="160"/>
        <end position="175"/>
    </location>
</feature>
<reference evidence="3" key="1">
    <citation type="submission" date="2015-04" db="EMBL/GenBank/DDBJ databases">
        <title>The genome sequence of the plant pathogenic Rhizarian Plasmodiophora brassicae reveals insights in its biotrophic life cycle and the origin of chitin synthesis.</title>
        <authorList>
            <person name="Schwelm A."/>
            <person name="Fogelqvist J."/>
            <person name="Knaust A."/>
            <person name="Julke S."/>
            <person name="Lilja T."/>
            <person name="Dhandapani V."/>
            <person name="Bonilla-Rosso G."/>
            <person name="Karlsson M."/>
            <person name="Shevchenko A."/>
            <person name="Choi S.R."/>
            <person name="Kim H.G."/>
            <person name="Park J.Y."/>
            <person name="Lim Y.P."/>
            <person name="Ludwig-Muller J."/>
            <person name="Dixelius C."/>
        </authorList>
    </citation>
    <scope>NUCLEOTIDE SEQUENCE</scope>
    <source>
        <tissue evidence="3">Potato root galls</tissue>
    </source>
</reference>
<proteinExistence type="predicted"/>
<dbReference type="AlphaFoldDB" id="A0A0H5QZ43"/>
<feature type="region of interest" description="Disordered" evidence="1">
    <location>
        <begin position="749"/>
        <end position="793"/>
    </location>
</feature>
<keyword evidence="2" id="KW-0812">Transmembrane</keyword>
<dbReference type="EMBL" id="HACM01000372">
    <property type="protein sequence ID" value="CRZ00814.1"/>
    <property type="molecule type" value="Transcribed_RNA"/>
</dbReference>
<feature type="transmembrane region" description="Helical" evidence="2">
    <location>
        <begin position="510"/>
        <end position="534"/>
    </location>
</feature>
<feature type="transmembrane region" description="Helical" evidence="2">
    <location>
        <begin position="546"/>
        <end position="565"/>
    </location>
</feature>
<feature type="transmembrane region" description="Helical" evidence="2">
    <location>
        <begin position="625"/>
        <end position="644"/>
    </location>
</feature>
<keyword evidence="2" id="KW-1133">Transmembrane helix</keyword>
<name>A0A0H5QZ43_9EUKA</name>
<feature type="compositionally biased region" description="Polar residues" evidence="1">
    <location>
        <begin position="28"/>
        <end position="46"/>
    </location>
</feature>
<feature type="compositionally biased region" description="Basic residues" evidence="1">
    <location>
        <begin position="1"/>
        <end position="19"/>
    </location>
</feature>
<evidence type="ECO:0000313" key="3">
    <source>
        <dbReference type="EMBL" id="CRZ00814.1"/>
    </source>
</evidence>
<evidence type="ECO:0000256" key="2">
    <source>
        <dbReference type="SAM" id="Phobius"/>
    </source>
</evidence>
<evidence type="ECO:0000256" key="1">
    <source>
        <dbReference type="SAM" id="MobiDB-lite"/>
    </source>
</evidence>
<feature type="region of interest" description="Disordered" evidence="1">
    <location>
        <begin position="1"/>
        <end position="55"/>
    </location>
</feature>
<organism evidence="3">
    <name type="scientific">Spongospora subterranea</name>
    <dbReference type="NCBI Taxonomy" id="70186"/>
    <lineage>
        <taxon>Eukaryota</taxon>
        <taxon>Sar</taxon>
        <taxon>Rhizaria</taxon>
        <taxon>Endomyxa</taxon>
        <taxon>Phytomyxea</taxon>
        <taxon>Plasmodiophorida</taxon>
        <taxon>Plasmodiophoridae</taxon>
        <taxon>Spongospora</taxon>
    </lineage>
</organism>
<feature type="compositionally biased region" description="Basic and acidic residues" evidence="1">
    <location>
        <begin position="778"/>
        <end position="793"/>
    </location>
</feature>